<reference evidence="1" key="1">
    <citation type="journal article" date="2021" name="Proc. Natl. Acad. Sci. U.S.A.">
        <title>A Catalog of Tens of Thousands of Viruses from Human Metagenomes Reveals Hidden Associations with Chronic Diseases.</title>
        <authorList>
            <person name="Tisza M.J."/>
            <person name="Buck C.B."/>
        </authorList>
    </citation>
    <scope>NUCLEOTIDE SEQUENCE</scope>
    <source>
        <strain evidence="1">Ct7yc1</strain>
    </source>
</reference>
<name>A0A8S5TJK3_9CAUD</name>
<accession>A0A8S5TJK3</accession>
<dbReference type="EMBL" id="BK032833">
    <property type="protein sequence ID" value="DAF63183.1"/>
    <property type="molecule type" value="Genomic_DNA"/>
</dbReference>
<evidence type="ECO:0000313" key="1">
    <source>
        <dbReference type="EMBL" id="DAF63183.1"/>
    </source>
</evidence>
<protein>
    <submittedName>
        <fullName evidence="1">Uncharacterized protein</fullName>
    </submittedName>
</protein>
<proteinExistence type="predicted"/>
<organism evidence="1">
    <name type="scientific">Siphoviridae sp. ct7yc1</name>
    <dbReference type="NCBI Taxonomy" id="2827788"/>
    <lineage>
        <taxon>Viruses</taxon>
        <taxon>Duplodnaviria</taxon>
        <taxon>Heunggongvirae</taxon>
        <taxon>Uroviricota</taxon>
        <taxon>Caudoviricetes</taxon>
    </lineage>
</organism>
<sequence>MICVIAPNKNRLTHDRPRKGQKTAYKPCTKTEKRVNEWTTN</sequence>